<evidence type="ECO:0008006" key="3">
    <source>
        <dbReference type="Google" id="ProtNLM"/>
    </source>
</evidence>
<dbReference type="InterPro" id="IPR019659">
    <property type="entry name" value="DUF2514"/>
</dbReference>
<dbReference type="GeneID" id="54986969"/>
<sequence length="177" mass="18169">MFDLKVLIIAVAAALLGGAAVGAWLAWDIRDTRATVQLLELKDTFEQAVAAAKEDNLVVERDLQLQVNELSKKGKENDATIDANAAAVTDSIGGLLQAVAAGLGPATCDPGVARRGASATRAAALYSELLAESQHMAKGLAEEADRSRSAGAACEVAYDLVRKGIGGLAKGPALTGK</sequence>
<dbReference type="EMBL" id="MG596799">
    <property type="protein sequence ID" value="AUM59630.1"/>
    <property type="molecule type" value="Genomic_DNA"/>
</dbReference>
<organism evidence="1 2">
    <name type="scientific">Pseudomonas phage PMBT3</name>
    <dbReference type="NCBI Taxonomy" id="2059856"/>
    <lineage>
        <taxon>Viruses</taxon>
        <taxon>Duplodnaviria</taxon>
        <taxon>Heunggongvirae</taxon>
        <taxon>Uroviricota</taxon>
        <taxon>Caudoviricetes</taxon>
        <taxon>Maxrubnervirus</taxon>
        <taxon>Maxrubnervirus PMBT3</taxon>
    </lineage>
</organism>
<name>A0A2I6PHU9_9CAUD</name>
<reference evidence="2" key="1">
    <citation type="submission" date="2017-11" db="EMBL/GenBank/DDBJ databases">
        <title>Genome sequence and characterization of the novel virulent phage PMBT3 infecting Pseudomonas sp.</title>
        <authorList>
            <person name="Koberg S."/>
            <person name="Brinks E."/>
            <person name="Heller K.J."/>
            <person name="Neve H."/>
            <person name="Franz C.M.A.P."/>
        </authorList>
    </citation>
    <scope>NUCLEOTIDE SEQUENCE [LARGE SCALE GENOMIC DNA]</scope>
</reference>
<dbReference type="KEGG" id="vg:54986969"/>
<keyword evidence="2" id="KW-1185">Reference proteome</keyword>
<accession>A0A2I6PHU9</accession>
<proteinExistence type="predicted"/>
<evidence type="ECO:0000313" key="2">
    <source>
        <dbReference type="Proteomes" id="UP000240704"/>
    </source>
</evidence>
<dbReference type="RefSeq" id="YP_009796579.1">
    <property type="nucleotide sequence ID" value="NC_047902.1"/>
</dbReference>
<evidence type="ECO:0000313" key="1">
    <source>
        <dbReference type="EMBL" id="AUM59630.1"/>
    </source>
</evidence>
<dbReference type="Proteomes" id="UP000240704">
    <property type="component" value="Segment"/>
</dbReference>
<protein>
    <recommendedName>
        <fullName evidence="3">DUF2514 family protein</fullName>
    </recommendedName>
</protein>
<dbReference type="Pfam" id="PF10721">
    <property type="entry name" value="DUF2514"/>
    <property type="match status" value="1"/>
</dbReference>